<accession>A0A5J5HTV3</accession>
<dbReference type="AlphaFoldDB" id="A0A5J5HTV3"/>
<dbReference type="Proteomes" id="UP000326671">
    <property type="component" value="Unassembled WGS sequence"/>
</dbReference>
<evidence type="ECO:0000313" key="1">
    <source>
        <dbReference type="EMBL" id="KAA9025966.1"/>
    </source>
</evidence>
<comment type="caution">
    <text evidence="1">The sequence shown here is derived from an EMBL/GenBank/DDBJ whole genome shotgun (WGS) entry which is preliminary data.</text>
</comment>
<dbReference type="RefSeq" id="WP_150439617.1">
    <property type="nucleotide sequence ID" value="NZ_VYKL01000015.1"/>
</dbReference>
<reference evidence="1 2" key="1">
    <citation type="submission" date="2019-09" db="EMBL/GenBank/DDBJ databases">
        <title>Whole genome sequences of isolates from the Mars Exploration Rovers.</title>
        <authorList>
            <person name="Seuylemezian A."/>
            <person name="Vaishampayan P."/>
        </authorList>
    </citation>
    <scope>NUCLEOTIDE SEQUENCE [LARGE SCALE GENOMIC DNA]</scope>
    <source>
        <strain evidence="1 2">MER_TA_151</strain>
    </source>
</reference>
<dbReference type="OrthoDB" id="2966672at2"/>
<proteinExistence type="predicted"/>
<keyword evidence="2" id="KW-1185">Reference proteome</keyword>
<name>A0A5J5HTV3_9BACI</name>
<evidence type="ECO:0000313" key="2">
    <source>
        <dbReference type="Proteomes" id="UP000326671"/>
    </source>
</evidence>
<dbReference type="EMBL" id="VYKL01000015">
    <property type="protein sequence ID" value="KAA9025966.1"/>
    <property type="molecule type" value="Genomic_DNA"/>
</dbReference>
<gene>
    <name evidence="1" type="ORF">F4V44_08785</name>
</gene>
<organism evidence="1 2">
    <name type="scientific">Niallia endozanthoxylica</name>
    <dbReference type="NCBI Taxonomy" id="2036016"/>
    <lineage>
        <taxon>Bacteria</taxon>
        <taxon>Bacillati</taxon>
        <taxon>Bacillota</taxon>
        <taxon>Bacilli</taxon>
        <taxon>Bacillales</taxon>
        <taxon>Bacillaceae</taxon>
        <taxon>Niallia</taxon>
    </lineage>
</organism>
<protein>
    <submittedName>
        <fullName evidence="1">Uncharacterized protein</fullName>
    </submittedName>
</protein>
<sequence length="151" mass="17608">MMLLYDDLVELFPNNKGVCDPSLQFLTVTSYAKINQPKGIFIPLYKDSGELKEAIDHGAIAALWDEKVPLPTYTPNQFIVFYCNDLLKGLKKMIELYRKKQQDMEEEQIEQMRFYLLPETSLNGNKQTYDLSVMMNQLEQFMKDSYDGRGE</sequence>